<dbReference type="RefSeq" id="WP_097278302.1">
    <property type="nucleotide sequence ID" value="NZ_OCNJ01000002.1"/>
</dbReference>
<dbReference type="OrthoDB" id="9776955at2"/>
<gene>
    <name evidence="1" type="ORF">SAMN05421508_102568</name>
</gene>
<organism evidence="1 2">
    <name type="scientific">Caenispirillum bisanense</name>
    <dbReference type="NCBI Taxonomy" id="414052"/>
    <lineage>
        <taxon>Bacteria</taxon>
        <taxon>Pseudomonadati</taxon>
        <taxon>Pseudomonadota</taxon>
        <taxon>Alphaproteobacteria</taxon>
        <taxon>Rhodospirillales</taxon>
        <taxon>Novispirillaceae</taxon>
        <taxon>Caenispirillum</taxon>
    </lineage>
</organism>
<keyword evidence="2" id="KW-1185">Reference proteome</keyword>
<protein>
    <submittedName>
        <fullName evidence="1">Putative ABC transport system substrate-binding protein</fullName>
    </submittedName>
</protein>
<dbReference type="PANTHER" id="PTHR35271">
    <property type="entry name" value="ABC TRANSPORTER, SUBSTRATE-BINDING LIPOPROTEIN-RELATED"/>
    <property type="match status" value="1"/>
</dbReference>
<dbReference type="Gene3D" id="3.40.50.2300">
    <property type="match status" value="2"/>
</dbReference>
<accession>A0A286GB01</accession>
<dbReference type="Proteomes" id="UP000219621">
    <property type="component" value="Unassembled WGS sequence"/>
</dbReference>
<proteinExistence type="predicted"/>
<dbReference type="AlphaFoldDB" id="A0A286GB01"/>
<dbReference type="PANTHER" id="PTHR35271:SF1">
    <property type="entry name" value="ABC TRANSPORTER, SUBSTRATE-BINDING LIPOPROTEIN"/>
    <property type="match status" value="1"/>
</dbReference>
<dbReference type="InterPro" id="IPR007487">
    <property type="entry name" value="ABC_transpt-TYRBP-like"/>
</dbReference>
<evidence type="ECO:0000313" key="1">
    <source>
        <dbReference type="EMBL" id="SOD92703.1"/>
    </source>
</evidence>
<name>A0A286GB01_9PROT</name>
<dbReference type="PROSITE" id="PS51318">
    <property type="entry name" value="TAT"/>
    <property type="match status" value="1"/>
</dbReference>
<reference evidence="1 2" key="1">
    <citation type="submission" date="2017-09" db="EMBL/GenBank/DDBJ databases">
        <authorList>
            <person name="Ehlers B."/>
            <person name="Leendertz F.H."/>
        </authorList>
    </citation>
    <scope>NUCLEOTIDE SEQUENCE [LARGE SCALE GENOMIC DNA]</scope>
    <source>
        <strain evidence="1 2">USBA 140</strain>
    </source>
</reference>
<dbReference type="CDD" id="cd06325">
    <property type="entry name" value="PBP1_ABC_unchar_transporter"/>
    <property type="match status" value="1"/>
</dbReference>
<sequence>MIRTALLPLPLRRRALSLLLAGLVALAGVVALTAPPAAAAAEATAGQGASYRIALIVFRGCEDACRGFQDFLTSRKVPAAVKVYDAATNSAAIPGFVEEIKRERPDLVVTWGTTTALTTFGPYDAVDPAKHITDIPGVFMIVSQPIEAKLVPDFSSSGRNITGTNYLVPESVQLEAARSYLSFDRIGVIYTPTESNSVINTKRVEEEGVKLGVEVLARPVALGPDGKPDPTSIAPLVADLAAAGIDLLYQGADTFLNINRQTLTAEAVTHGIPVFAAGEAPVRDGKALMGVVNQYYVVGQLTALKAEQVLKGTAPADIPIEAPRRFSFLINLPVAKTLGIYPPMKLIRFAEFIR</sequence>
<dbReference type="InterPro" id="IPR006311">
    <property type="entry name" value="TAT_signal"/>
</dbReference>
<dbReference type="Pfam" id="PF04392">
    <property type="entry name" value="ABC_sub_bind"/>
    <property type="match status" value="1"/>
</dbReference>
<dbReference type="EMBL" id="OCNJ01000002">
    <property type="protein sequence ID" value="SOD92703.1"/>
    <property type="molecule type" value="Genomic_DNA"/>
</dbReference>
<evidence type="ECO:0000313" key="2">
    <source>
        <dbReference type="Proteomes" id="UP000219621"/>
    </source>
</evidence>